<evidence type="ECO:0000256" key="1">
    <source>
        <dbReference type="SAM" id="MobiDB-lite"/>
    </source>
</evidence>
<gene>
    <name evidence="2" type="ORF">G3I44_04235</name>
</gene>
<dbReference type="PROSITE" id="PS51318">
    <property type="entry name" value="TAT"/>
    <property type="match status" value="1"/>
</dbReference>
<dbReference type="GeneID" id="44078582"/>
<dbReference type="Proteomes" id="UP000465846">
    <property type="component" value="Chromosome"/>
</dbReference>
<sequence>MGDANFHSNRRTMLKTIAAGITATGISTMAASAKGTPSKIEIRRSLNNPIPLNTVLKKRHSHLKDWRRKNKSSKKAKSFVSLSKPRFSSGTSIYSYDFEQLEDGTPIEYFGTITETQHESSSNTKSDENTADTSSIDGRTVEDLHEQSSKRFEENRSAVAKSSDSIDTMSSPSDWSNWASRNSTGNTDIVKPHGTWEWSLDHRSDPSSDSINSIKTNVEMQAGMNKLWDSNWQNGKCLTRHRWGQVDREVNADMFDHFPKNDKSSTISKSISLGVSEDSLTAGVKYTYTQPAVDVIDESHPHERENGRWVLKMSKGSDHAKTNTYYNPGSIAEIDASKAKDGNVIATGIIKPTWVKNNGIFPDDHHKEFAGADLGWNQLI</sequence>
<proteinExistence type="predicted"/>
<feature type="region of interest" description="Disordered" evidence="1">
    <location>
        <begin position="116"/>
        <end position="192"/>
    </location>
</feature>
<feature type="compositionally biased region" description="Basic and acidic residues" evidence="1">
    <location>
        <begin position="139"/>
        <end position="156"/>
    </location>
</feature>
<protein>
    <submittedName>
        <fullName evidence="2">Uncharacterized protein</fullName>
    </submittedName>
</protein>
<feature type="compositionally biased region" description="Low complexity" evidence="1">
    <location>
        <begin position="162"/>
        <end position="174"/>
    </location>
</feature>
<reference evidence="2 3" key="1">
    <citation type="submission" date="2020-02" db="EMBL/GenBank/DDBJ databases">
        <title>Whole genome sequence of Halogeometricum borinquense strain wsp4.</title>
        <authorList>
            <person name="Verma D.K."/>
            <person name="Gopal K."/>
            <person name="Prasad E.S."/>
        </authorList>
    </citation>
    <scope>NUCLEOTIDE SEQUENCE [LARGE SCALE GENOMIC DNA]</scope>
    <source>
        <strain evidence="3">wsp4</strain>
    </source>
</reference>
<feature type="compositionally biased region" description="Polar residues" evidence="1">
    <location>
        <begin position="175"/>
        <end position="187"/>
    </location>
</feature>
<organism evidence="2 3">
    <name type="scientific">Halogeometricum borinquense</name>
    <dbReference type="NCBI Taxonomy" id="60847"/>
    <lineage>
        <taxon>Archaea</taxon>
        <taxon>Methanobacteriati</taxon>
        <taxon>Methanobacteriota</taxon>
        <taxon>Stenosarchaea group</taxon>
        <taxon>Halobacteria</taxon>
        <taxon>Halobacteriales</taxon>
        <taxon>Haloferacaceae</taxon>
        <taxon>Halogeometricum</taxon>
    </lineage>
</organism>
<dbReference type="InterPro" id="IPR006311">
    <property type="entry name" value="TAT_signal"/>
</dbReference>
<dbReference type="EMBL" id="CP048739">
    <property type="protein sequence ID" value="QIB73559.1"/>
    <property type="molecule type" value="Genomic_DNA"/>
</dbReference>
<accession>A0A6C0UIA5</accession>
<evidence type="ECO:0000313" key="3">
    <source>
        <dbReference type="Proteomes" id="UP000465846"/>
    </source>
</evidence>
<name>A0A6C0UIA5_9EURY</name>
<dbReference type="AlphaFoldDB" id="A0A6C0UIA5"/>
<evidence type="ECO:0000313" key="2">
    <source>
        <dbReference type="EMBL" id="QIB73559.1"/>
    </source>
</evidence>
<dbReference type="RefSeq" id="WP_163485606.1">
    <property type="nucleotide sequence ID" value="NZ_CP048739.1"/>
</dbReference>